<comment type="caution">
    <text evidence="1">The sequence shown here is derived from an EMBL/GenBank/DDBJ whole genome shotgun (WGS) entry which is preliminary data.</text>
</comment>
<accession>A0A927RIF0</accession>
<proteinExistence type="predicted"/>
<dbReference type="Gene3D" id="3.20.20.80">
    <property type="entry name" value="Glycosidases"/>
    <property type="match status" value="1"/>
</dbReference>
<name>A0A927RIF0_9ACTN</name>
<dbReference type="InterPro" id="IPR006311">
    <property type="entry name" value="TAT_signal"/>
</dbReference>
<dbReference type="EMBL" id="JADBEM010000001">
    <property type="protein sequence ID" value="MBE1613215.1"/>
    <property type="molecule type" value="Genomic_DNA"/>
</dbReference>
<sequence>MRPLHPQEPVEEPRNDLSRRAFVQRAFVLGVAGGSALSVPWLSTERAAQAATAAVDVDPWSFLVGPVRNTFTADTAAVRAKDLSALIDRDAKTIRSASGQLTWSYGDGVVSVDTPCTQGAFGFLGAAGRRELSDVVIDCANEYASIVVTALDGQPIGRSARVLVQAVTEEQPLGWQVEGDTITGVGDHPVGIRRIEASLEFAHLPGAHAYALDGNGYVNRSLPIEHVQGGGRISLPADTLYTVISRSPLRDDGPDGEDIPFVWWEGEAPAETNFPSHTEFSPTEQERHLLSGGEWLSNEGTRGADDPEAFARYDVDVAEEGEYHLWIRKFWHHGPFRWRFDEGEWHVLDDSFGLADNTYIRRFLNANWFHAGTVRLAAGRRSFELRLLAGPGEALTACFDAFLLTPGQFVPRGKFKPGEYGGEAAEGFAPFEVGADAFASSPIDLSHLNEDVAGRNGFVTARRGGFVLGDRRPVRFWAVNAGPEIVRQDPGSVDYLARFLAKRGVNLVRIHGQIFADGASDLSVDAHYLDQLHAFVAAMKRAGIYVNLSYYFPLWVQLGSATGFPGYDDIANRTPFALVMFDPDFQAVHRSWARALLTTPNPHTGLALAADPAVAMVEIQNEDSFFFWTFTRTNIPEVHLRVLDAAFGAFLARCYGSPAAALSAWGAGSGVDGDVPAEGRMVVQEAWMMTSDAHPTDSPMKHRMRDQREFLTQQQRGFYADTARYYREELGVRSLVTPSNWITAQPSTMDALERYTYTAGDVVDRHDAYFTGRHEGFGADYMIDIGQTFESRSTLRDPDATVVKFHRIAGHPQTVSETGWPNPNRFKAESVPLWAAYGALQGMGGIEFFALDRIGWQGSPGKFTTMVPSIFGQFPAYALAYRRGDIQEGEPVVDITHSLQELYDFGATPVVD</sequence>
<organism evidence="1 2">
    <name type="scientific">Actinopolymorpha pittospori</name>
    <dbReference type="NCBI Taxonomy" id="648752"/>
    <lineage>
        <taxon>Bacteria</taxon>
        <taxon>Bacillati</taxon>
        <taxon>Actinomycetota</taxon>
        <taxon>Actinomycetes</taxon>
        <taxon>Propionibacteriales</taxon>
        <taxon>Actinopolymorphaceae</taxon>
        <taxon>Actinopolymorpha</taxon>
    </lineage>
</organism>
<dbReference type="RefSeq" id="WP_192756124.1">
    <property type="nucleotide sequence ID" value="NZ_BAABJL010000160.1"/>
</dbReference>
<evidence type="ECO:0008006" key="3">
    <source>
        <dbReference type="Google" id="ProtNLM"/>
    </source>
</evidence>
<dbReference type="Proteomes" id="UP000638648">
    <property type="component" value="Unassembled WGS sequence"/>
</dbReference>
<dbReference type="SUPFAM" id="SSF51445">
    <property type="entry name" value="(Trans)glycosidases"/>
    <property type="match status" value="1"/>
</dbReference>
<gene>
    <name evidence="1" type="ORF">HEB94_010063</name>
</gene>
<dbReference type="AlphaFoldDB" id="A0A927RIF0"/>
<dbReference type="PROSITE" id="PS51318">
    <property type="entry name" value="TAT"/>
    <property type="match status" value="1"/>
</dbReference>
<keyword evidence="2" id="KW-1185">Reference proteome</keyword>
<evidence type="ECO:0000313" key="1">
    <source>
        <dbReference type="EMBL" id="MBE1613215.1"/>
    </source>
</evidence>
<reference evidence="1" key="1">
    <citation type="submission" date="2020-10" db="EMBL/GenBank/DDBJ databases">
        <title>Sequencing the genomes of 1000 actinobacteria strains.</title>
        <authorList>
            <person name="Klenk H.-P."/>
        </authorList>
    </citation>
    <scope>NUCLEOTIDE SEQUENCE</scope>
    <source>
        <strain evidence="1">DSM 45354</strain>
    </source>
</reference>
<dbReference type="InterPro" id="IPR017853">
    <property type="entry name" value="GH"/>
</dbReference>
<evidence type="ECO:0000313" key="2">
    <source>
        <dbReference type="Proteomes" id="UP000638648"/>
    </source>
</evidence>
<protein>
    <recommendedName>
        <fullName evidence="3">Glycoside hydrolase family 42 N-terminal domain-containing protein</fullName>
    </recommendedName>
</protein>